<organism evidence="1 2">
    <name type="scientific">Entomophthora muscae</name>
    <dbReference type="NCBI Taxonomy" id="34485"/>
    <lineage>
        <taxon>Eukaryota</taxon>
        <taxon>Fungi</taxon>
        <taxon>Fungi incertae sedis</taxon>
        <taxon>Zoopagomycota</taxon>
        <taxon>Entomophthoromycotina</taxon>
        <taxon>Entomophthoromycetes</taxon>
        <taxon>Entomophthorales</taxon>
        <taxon>Entomophthoraceae</taxon>
        <taxon>Entomophthora</taxon>
    </lineage>
</organism>
<accession>A0ACC2U5M5</accession>
<dbReference type="EMBL" id="QTSX02001446">
    <property type="protein sequence ID" value="KAJ9082035.1"/>
    <property type="molecule type" value="Genomic_DNA"/>
</dbReference>
<comment type="caution">
    <text evidence="1">The sequence shown here is derived from an EMBL/GenBank/DDBJ whole genome shotgun (WGS) entry which is preliminary data.</text>
</comment>
<evidence type="ECO:0000313" key="2">
    <source>
        <dbReference type="Proteomes" id="UP001165960"/>
    </source>
</evidence>
<dbReference type="Proteomes" id="UP001165960">
    <property type="component" value="Unassembled WGS sequence"/>
</dbReference>
<evidence type="ECO:0000313" key="1">
    <source>
        <dbReference type="EMBL" id="KAJ9082035.1"/>
    </source>
</evidence>
<reference evidence="1" key="1">
    <citation type="submission" date="2022-04" db="EMBL/GenBank/DDBJ databases">
        <title>Genome of the entomopathogenic fungus Entomophthora muscae.</title>
        <authorList>
            <person name="Elya C."/>
            <person name="Lovett B.R."/>
            <person name="Lee E."/>
            <person name="Macias A.M."/>
            <person name="Hajek A.E."/>
            <person name="De Bivort B.L."/>
            <person name="Kasson M.T."/>
            <person name="De Fine Licht H.H."/>
            <person name="Stajich J.E."/>
        </authorList>
    </citation>
    <scope>NUCLEOTIDE SEQUENCE</scope>
    <source>
        <strain evidence="1">Berkeley</strain>
    </source>
</reference>
<name>A0ACC2U5M5_9FUNG</name>
<gene>
    <name evidence="1" type="ORF">DSO57_1008465</name>
</gene>
<proteinExistence type="predicted"/>
<protein>
    <submittedName>
        <fullName evidence="1">Uncharacterized protein</fullName>
    </submittedName>
</protein>
<sequence length="158" mass="17459">MLVALAKFVIFTLAPALFLIWSTSPELWTCISSLAYLAVENPSSLLHLLDNLPEKASNLLFTGETLVCSLTCGNVKFSLPTETPMCHLYEDFHMPASVEFLVLPPIYNMLSTPKVIPRCISWIVLGMLLMGLNAYFSQLSPVGSFWAPFEKPPQSCTG</sequence>
<keyword evidence="2" id="KW-1185">Reference proteome</keyword>